<evidence type="ECO:0000256" key="1">
    <source>
        <dbReference type="SAM" id="MobiDB-lite"/>
    </source>
</evidence>
<feature type="region of interest" description="Disordered" evidence="1">
    <location>
        <begin position="430"/>
        <end position="453"/>
    </location>
</feature>
<dbReference type="Proteomes" id="UP000661607">
    <property type="component" value="Unassembled WGS sequence"/>
</dbReference>
<feature type="compositionally biased region" description="Pro residues" evidence="1">
    <location>
        <begin position="291"/>
        <end position="311"/>
    </location>
</feature>
<proteinExistence type="predicted"/>
<comment type="caution">
    <text evidence="2">The sequence shown here is derived from an EMBL/GenBank/DDBJ whole genome shotgun (WGS) entry which is preliminary data.</text>
</comment>
<dbReference type="Gene3D" id="1.20.1260.20">
    <property type="entry name" value="PPE superfamily"/>
    <property type="match status" value="1"/>
</dbReference>
<feature type="region of interest" description="Disordered" evidence="1">
    <location>
        <begin position="139"/>
        <end position="162"/>
    </location>
</feature>
<gene>
    <name evidence="2" type="ORF">H4W81_008397</name>
</gene>
<feature type="compositionally biased region" description="Low complexity" evidence="1">
    <location>
        <begin position="339"/>
        <end position="378"/>
    </location>
</feature>
<accession>A0ABR9KVF2</accession>
<organism evidence="2 3">
    <name type="scientific">Nonomuraea africana</name>
    <dbReference type="NCBI Taxonomy" id="46171"/>
    <lineage>
        <taxon>Bacteria</taxon>
        <taxon>Bacillati</taxon>
        <taxon>Actinomycetota</taxon>
        <taxon>Actinomycetes</taxon>
        <taxon>Streptosporangiales</taxon>
        <taxon>Streptosporangiaceae</taxon>
        <taxon>Nonomuraea</taxon>
    </lineage>
</organism>
<dbReference type="EMBL" id="JADBEF010000001">
    <property type="protein sequence ID" value="MBE1565618.1"/>
    <property type="molecule type" value="Genomic_DNA"/>
</dbReference>
<dbReference type="InterPro" id="IPR036689">
    <property type="entry name" value="ESAT-6-like_sf"/>
</dbReference>
<feature type="compositionally biased region" description="Gly residues" evidence="1">
    <location>
        <begin position="230"/>
        <end position="264"/>
    </location>
</feature>
<evidence type="ECO:0000313" key="2">
    <source>
        <dbReference type="EMBL" id="MBE1565618.1"/>
    </source>
</evidence>
<evidence type="ECO:0000313" key="3">
    <source>
        <dbReference type="Proteomes" id="UP000661607"/>
    </source>
</evidence>
<keyword evidence="3" id="KW-1185">Reference proteome</keyword>
<reference evidence="2 3" key="1">
    <citation type="submission" date="2020-10" db="EMBL/GenBank/DDBJ databases">
        <title>Sequencing the genomes of 1000 actinobacteria strains.</title>
        <authorList>
            <person name="Klenk H.-P."/>
        </authorList>
    </citation>
    <scope>NUCLEOTIDE SEQUENCE [LARGE SCALE GENOMIC DNA]</scope>
    <source>
        <strain evidence="2 3">DSM 43748</strain>
    </source>
</reference>
<feature type="region of interest" description="Disordered" evidence="1">
    <location>
        <begin position="208"/>
        <end position="384"/>
    </location>
</feature>
<sequence>MGTWAPIKIYSTFPGCVVDEKLTYAQIKAFLDNTDPASLARASEEFLSAATKLDAETGLQARVMRAHRALLTSWHGKDAADAQKTLRSLHSTAAALHKALKDTGTQLKQYSEVLERYKSNVPGGYVDLSANQNSLTSDANTYGLKLPTPSPSPSEITPKSNPIGDILAREHLRKLNAEIEKINAKLPEGLAWDLPKITPLDYTGGRKAGKVTVSDSDTPNTSSQTWNGGSSSGGQGSSGGGQGSTGAGTGGSSGSGSGGSGSGGQEQNPGGDSRPQDPTPQDPDPQDPKPQDPTPEQPAPQEPSPQEPAPEQPGQGDGDTSQNPRDPQTTPPVIGGDTGTDLADGTPTPTTTVPTHTTPTTADMLGTNTPRTTTPVTPFSMGTDGVIGKESVPFGYGAPGGAAASGAPSVLRGAGPTGSGMYPYVPGMGASPAGESSGERPREIYDPEGDAFGIRIEGTSPDCIC</sequence>
<name>A0ABR9KVF2_9ACTN</name>
<dbReference type="InterPro" id="IPR038332">
    <property type="entry name" value="PPE_sf"/>
</dbReference>
<protein>
    <submittedName>
        <fullName evidence="2">Uncharacterized protein YukE</fullName>
    </submittedName>
</protein>
<dbReference type="RefSeq" id="WP_192779794.1">
    <property type="nucleotide sequence ID" value="NZ_BAAASY010000016.1"/>
</dbReference>
<dbReference type="SUPFAM" id="SSF140453">
    <property type="entry name" value="EsxAB dimer-like"/>
    <property type="match status" value="1"/>
</dbReference>